<protein>
    <recommendedName>
        <fullName evidence="3">Transcriptional regulator</fullName>
    </recommendedName>
</protein>
<dbReference type="EMBL" id="JAUOQO010000002">
    <property type="protein sequence ID" value="MDO6573203.1"/>
    <property type="molecule type" value="Genomic_DNA"/>
</dbReference>
<gene>
    <name evidence="1" type="ORF">Q4528_03425</name>
</gene>
<name>A0AAW7YSV9_9STAP</name>
<keyword evidence="2" id="KW-1185">Reference proteome</keyword>
<evidence type="ECO:0000313" key="1">
    <source>
        <dbReference type="EMBL" id="MDO6573203.1"/>
    </source>
</evidence>
<proteinExistence type="predicted"/>
<reference evidence="1" key="1">
    <citation type="submission" date="2023-07" db="EMBL/GenBank/DDBJ databases">
        <title>Genome content predicts the carbon catabolic preferences of heterotrophic bacteria.</title>
        <authorList>
            <person name="Gralka M."/>
        </authorList>
    </citation>
    <scope>NUCLEOTIDE SEQUENCE</scope>
    <source>
        <strain evidence="1">E2R20</strain>
    </source>
</reference>
<accession>A0AAW7YSV9</accession>
<dbReference type="GeneID" id="80554807"/>
<comment type="caution">
    <text evidence="1">The sequence shown here is derived from an EMBL/GenBank/DDBJ whole genome shotgun (WGS) entry which is preliminary data.</text>
</comment>
<organism evidence="1 2">
    <name type="scientific">Staphylococcus pasteuri_A</name>
    <dbReference type="NCBI Taxonomy" id="3062664"/>
    <lineage>
        <taxon>Bacteria</taxon>
        <taxon>Bacillati</taxon>
        <taxon>Bacillota</taxon>
        <taxon>Bacilli</taxon>
        <taxon>Bacillales</taxon>
        <taxon>Staphylococcaceae</taxon>
        <taxon>Staphylococcus</taxon>
    </lineage>
</organism>
<dbReference type="RefSeq" id="WP_017636361.1">
    <property type="nucleotide sequence ID" value="NZ_JAUOQO010000002.1"/>
</dbReference>
<dbReference type="AlphaFoldDB" id="A0AAW7YSV9"/>
<sequence>MNKLIFITTLSFGIVYFYKYQMEKYKYQSDIVDIESVEDLI</sequence>
<evidence type="ECO:0008006" key="3">
    <source>
        <dbReference type="Google" id="ProtNLM"/>
    </source>
</evidence>
<dbReference type="Proteomes" id="UP001170310">
    <property type="component" value="Unassembled WGS sequence"/>
</dbReference>
<evidence type="ECO:0000313" key="2">
    <source>
        <dbReference type="Proteomes" id="UP001170310"/>
    </source>
</evidence>